<keyword evidence="2" id="KW-1185">Reference proteome</keyword>
<dbReference type="SUPFAM" id="SSF54523">
    <property type="entry name" value="Pili subunits"/>
    <property type="match status" value="1"/>
</dbReference>
<comment type="caution">
    <text evidence="1">The sequence shown here is derived from an EMBL/GenBank/DDBJ whole genome shotgun (WGS) entry which is preliminary data.</text>
</comment>
<gene>
    <name evidence="1" type="ORF">IEN85_22680</name>
</gene>
<reference evidence="1" key="1">
    <citation type="submission" date="2020-09" db="EMBL/GenBank/DDBJ databases">
        <title>Pelagicoccus enzymogenes sp. nov. with an EPS production, isolated from marine sediment.</title>
        <authorList>
            <person name="Feng X."/>
        </authorList>
    </citation>
    <scope>NUCLEOTIDE SEQUENCE</scope>
    <source>
        <strain evidence="1">NFK12</strain>
    </source>
</reference>
<dbReference type="EMBL" id="JACYFG010000060">
    <property type="protein sequence ID" value="MBD5782323.1"/>
    <property type="molecule type" value="Genomic_DNA"/>
</dbReference>
<dbReference type="Proteomes" id="UP000622317">
    <property type="component" value="Unassembled WGS sequence"/>
</dbReference>
<evidence type="ECO:0000313" key="1">
    <source>
        <dbReference type="EMBL" id="MBD5782323.1"/>
    </source>
</evidence>
<organism evidence="1 2">
    <name type="scientific">Pelagicoccus enzymogenes</name>
    <dbReference type="NCBI Taxonomy" id="2773457"/>
    <lineage>
        <taxon>Bacteria</taxon>
        <taxon>Pseudomonadati</taxon>
        <taxon>Verrucomicrobiota</taxon>
        <taxon>Opitutia</taxon>
        <taxon>Puniceicoccales</taxon>
        <taxon>Pelagicoccaceae</taxon>
        <taxon>Pelagicoccus</taxon>
    </lineage>
</organism>
<dbReference type="AlphaFoldDB" id="A0A927IK00"/>
<dbReference type="RefSeq" id="WP_191619402.1">
    <property type="nucleotide sequence ID" value="NZ_JACYFG010000060.1"/>
</dbReference>
<name>A0A927IK00_9BACT</name>
<dbReference type="InterPro" id="IPR045584">
    <property type="entry name" value="Pilin-like"/>
</dbReference>
<evidence type="ECO:0000313" key="2">
    <source>
        <dbReference type="Proteomes" id="UP000622317"/>
    </source>
</evidence>
<sequence>MKFGLAIGSAALTMGLLLVFYGDAESPKRVSLDRLDRIEKAITAFIETNDRVPTSLQALGLPQEDLQDHIGEPFKYIVTADSVTVMSYGSDKEPGGSFFKKDFSVTIDLR</sequence>
<accession>A0A927IK00</accession>
<protein>
    <recommendedName>
        <fullName evidence="3">Type II secretion system protein GspG C-terminal domain-containing protein</fullName>
    </recommendedName>
</protein>
<evidence type="ECO:0008006" key="3">
    <source>
        <dbReference type="Google" id="ProtNLM"/>
    </source>
</evidence>
<proteinExistence type="predicted"/>